<keyword evidence="11" id="KW-0443">Lipid metabolism</keyword>
<evidence type="ECO:0000313" key="20">
    <source>
        <dbReference type="EMBL" id="AGY57597.1"/>
    </source>
</evidence>
<evidence type="ECO:0000256" key="11">
    <source>
        <dbReference type="ARBA" id="ARBA00023098"/>
    </source>
</evidence>
<keyword evidence="5 20" id="KW-0808">Transferase</keyword>
<dbReference type="EMBL" id="CP003587">
    <property type="protein sequence ID" value="AGY57597.1"/>
    <property type="molecule type" value="Genomic_DNA"/>
</dbReference>
<proteinExistence type="inferred from homology"/>
<feature type="binding site" evidence="18">
    <location>
        <position position="91"/>
    </location>
    <ligand>
        <name>a divalent metal cation</name>
        <dbReference type="ChEBI" id="CHEBI:60240"/>
    </ligand>
</feature>
<feature type="transmembrane region" description="Helical" evidence="19">
    <location>
        <begin position="111"/>
        <end position="137"/>
    </location>
</feature>
<evidence type="ECO:0000256" key="7">
    <source>
        <dbReference type="ARBA" id="ARBA00022741"/>
    </source>
</evidence>
<evidence type="ECO:0000256" key="18">
    <source>
        <dbReference type="PIRSR" id="PIRSR600829-4"/>
    </source>
</evidence>
<feature type="transmembrane region" description="Helical" evidence="19">
    <location>
        <begin position="48"/>
        <end position="65"/>
    </location>
</feature>
<keyword evidence="4" id="KW-0444">Lipid biosynthesis</keyword>
<reference evidence="20 21" key="1">
    <citation type="journal article" date="2013" name="PLoS ONE">
        <title>Cultivation and Complete Genome Sequencing of Gloeobacter kilaueensis sp. nov., from a Lava Cave in Kilauea Caldera, Hawai'i.</title>
        <authorList>
            <person name="Saw J.H."/>
            <person name="Schatz M."/>
            <person name="Brown M.V."/>
            <person name="Kunkel D.D."/>
            <person name="Foster J.S."/>
            <person name="Shick H."/>
            <person name="Christensen S."/>
            <person name="Hou S."/>
            <person name="Wan X."/>
            <person name="Donachie S.P."/>
        </authorList>
    </citation>
    <scope>NUCLEOTIDE SEQUENCE [LARGE SCALE GENOMIC DNA]</scope>
    <source>
        <strain evidence="21">JS</strain>
    </source>
</reference>
<evidence type="ECO:0000256" key="12">
    <source>
        <dbReference type="ARBA" id="ARBA00023136"/>
    </source>
</evidence>
<dbReference type="eggNOG" id="COG0818">
    <property type="taxonomic scope" value="Bacteria"/>
</dbReference>
<dbReference type="PROSITE" id="PS01069">
    <property type="entry name" value="DAGK_PROKAR"/>
    <property type="match status" value="1"/>
</dbReference>
<keyword evidence="3" id="KW-1003">Cell membrane</keyword>
<dbReference type="STRING" id="1183438.GKIL_1351"/>
<evidence type="ECO:0000313" key="21">
    <source>
        <dbReference type="Proteomes" id="UP000017396"/>
    </source>
</evidence>
<protein>
    <submittedName>
        <fullName evidence="20">Diacylglycerol kinase</fullName>
        <ecNumber evidence="20">2.7.1.107</ecNumber>
    </submittedName>
</protein>
<keyword evidence="18" id="KW-0479">Metal-binding</keyword>
<evidence type="ECO:0000256" key="2">
    <source>
        <dbReference type="ARBA" id="ARBA00005967"/>
    </source>
</evidence>
<dbReference type="InterPro" id="IPR036945">
    <property type="entry name" value="DAGK_sf"/>
</dbReference>
<keyword evidence="10 19" id="KW-1133">Transmembrane helix</keyword>
<dbReference type="EC" id="2.7.1.107" evidence="20"/>
<evidence type="ECO:0000256" key="19">
    <source>
        <dbReference type="SAM" id="Phobius"/>
    </source>
</evidence>
<dbReference type="Pfam" id="PF01219">
    <property type="entry name" value="DAGK_prokar"/>
    <property type="match status" value="1"/>
</dbReference>
<dbReference type="CDD" id="cd14265">
    <property type="entry name" value="UDPK_IM_like"/>
    <property type="match status" value="1"/>
</dbReference>
<dbReference type="InterPro" id="IPR033717">
    <property type="entry name" value="UDPK"/>
</dbReference>
<dbReference type="HOGENOM" id="CLU_112343_2_0_3"/>
<evidence type="ECO:0000256" key="9">
    <source>
        <dbReference type="ARBA" id="ARBA00022840"/>
    </source>
</evidence>
<evidence type="ECO:0000256" key="14">
    <source>
        <dbReference type="ARBA" id="ARBA00023264"/>
    </source>
</evidence>
<evidence type="ECO:0000256" key="10">
    <source>
        <dbReference type="ARBA" id="ARBA00022989"/>
    </source>
</evidence>
<feature type="binding site" evidence="17">
    <location>
        <begin position="110"/>
        <end position="111"/>
    </location>
    <ligand>
        <name>ATP</name>
        <dbReference type="ChEBI" id="CHEBI:30616"/>
    </ligand>
</feature>
<dbReference type="Gene3D" id="1.10.287.3610">
    <property type="match status" value="1"/>
</dbReference>
<keyword evidence="6 19" id="KW-0812">Transmembrane</keyword>
<dbReference type="Proteomes" id="UP000017396">
    <property type="component" value="Chromosome"/>
</dbReference>
<gene>
    <name evidence="20" type="primary">dgkA</name>
    <name evidence="20" type="ORF">GKIL_1351</name>
</gene>
<keyword evidence="18" id="KW-0460">Magnesium</keyword>
<keyword evidence="12 19" id="KW-0472">Membrane</keyword>
<dbReference type="PANTHER" id="PTHR34299:SF1">
    <property type="entry name" value="DIACYLGLYCEROL KINASE"/>
    <property type="match status" value="1"/>
</dbReference>
<evidence type="ECO:0000256" key="17">
    <source>
        <dbReference type="PIRSR" id="PIRSR600829-3"/>
    </source>
</evidence>
<comment type="similarity">
    <text evidence="2">Belongs to the bacterial diacylglycerol kinase family.</text>
</comment>
<dbReference type="GO" id="GO:0046872">
    <property type="term" value="F:metal ion binding"/>
    <property type="evidence" value="ECO:0007669"/>
    <property type="project" value="UniProtKB-KW"/>
</dbReference>
<dbReference type="GO" id="GO:0008654">
    <property type="term" value="P:phospholipid biosynthetic process"/>
    <property type="evidence" value="ECO:0007669"/>
    <property type="project" value="UniProtKB-KW"/>
</dbReference>
<accession>U5QF52</accession>
<name>U5QF52_GLOK1</name>
<feature type="active site" description="Proton acceptor" evidence="15">
    <location>
        <position position="84"/>
    </location>
</feature>
<dbReference type="PATRIC" id="fig|1183438.3.peg.1332"/>
<dbReference type="GO" id="GO:0005524">
    <property type="term" value="F:ATP binding"/>
    <property type="evidence" value="ECO:0007669"/>
    <property type="project" value="UniProtKB-KW"/>
</dbReference>
<feature type="binding site" evidence="17">
    <location>
        <position position="31"/>
    </location>
    <ligand>
        <name>ATP</name>
        <dbReference type="ChEBI" id="CHEBI:30616"/>
    </ligand>
</feature>
<evidence type="ECO:0000256" key="4">
    <source>
        <dbReference type="ARBA" id="ARBA00022516"/>
    </source>
</evidence>
<sequence>MTGRASTQSIDKAASRRSWRIAETLSKSFSYASAGVIYATATQRNFRIHLGMGTLAFVLGAMLHVSLLEMAVIGLAVALVLAFELINTALEATVDLIVGEQYHRLAEIAKDCAAGAVLVVSFASLVVATCILLPPLWHLLAAKLLLV</sequence>
<dbReference type="OrthoDB" id="9789934at2"/>
<dbReference type="GO" id="GO:0005886">
    <property type="term" value="C:plasma membrane"/>
    <property type="evidence" value="ECO:0007669"/>
    <property type="project" value="UniProtKB-SubCell"/>
</dbReference>
<feature type="binding site" evidence="16">
    <location>
        <position position="17"/>
    </location>
    <ligand>
        <name>substrate</name>
    </ligand>
</feature>
<keyword evidence="7 17" id="KW-0547">Nucleotide-binding</keyword>
<evidence type="ECO:0000256" key="8">
    <source>
        <dbReference type="ARBA" id="ARBA00022777"/>
    </source>
</evidence>
<keyword evidence="21" id="KW-1185">Reference proteome</keyword>
<keyword evidence="13" id="KW-0594">Phospholipid biosynthesis</keyword>
<evidence type="ECO:0000256" key="6">
    <source>
        <dbReference type="ARBA" id="ARBA00022692"/>
    </source>
</evidence>
<evidence type="ECO:0000256" key="5">
    <source>
        <dbReference type="ARBA" id="ARBA00022679"/>
    </source>
</evidence>
<comment type="subcellular location">
    <subcellularLocation>
        <location evidence="1">Cell membrane</location>
        <topology evidence="1">Multi-pass membrane protein</topology>
    </subcellularLocation>
</comment>
<keyword evidence="9 17" id="KW-0067">ATP-binding</keyword>
<evidence type="ECO:0000256" key="3">
    <source>
        <dbReference type="ARBA" id="ARBA00022475"/>
    </source>
</evidence>
<dbReference type="InterPro" id="IPR000829">
    <property type="entry name" value="DAGK"/>
</dbReference>
<dbReference type="RefSeq" id="WP_023172690.1">
    <property type="nucleotide sequence ID" value="NC_022600.1"/>
</dbReference>
<feature type="transmembrane region" description="Helical" evidence="19">
    <location>
        <begin position="71"/>
        <end position="90"/>
    </location>
</feature>
<evidence type="ECO:0000256" key="1">
    <source>
        <dbReference type="ARBA" id="ARBA00004651"/>
    </source>
</evidence>
<keyword evidence="14" id="KW-1208">Phospholipid metabolism</keyword>
<evidence type="ECO:0000256" key="15">
    <source>
        <dbReference type="PIRSR" id="PIRSR600829-1"/>
    </source>
</evidence>
<feature type="binding site" evidence="17">
    <location>
        <position position="17"/>
    </location>
    <ligand>
        <name>ATP</name>
        <dbReference type="ChEBI" id="CHEBI:30616"/>
    </ligand>
</feature>
<evidence type="ECO:0000256" key="16">
    <source>
        <dbReference type="PIRSR" id="PIRSR600829-2"/>
    </source>
</evidence>
<feature type="binding site" evidence="16">
    <location>
        <position position="84"/>
    </location>
    <ligand>
        <name>substrate</name>
    </ligand>
</feature>
<feature type="binding site" evidence="17">
    <location>
        <position position="91"/>
    </location>
    <ligand>
        <name>ATP</name>
        <dbReference type="ChEBI" id="CHEBI:30616"/>
    </ligand>
</feature>
<dbReference type="PANTHER" id="PTHR34299">
    <property type="entry name" value="DIACYLGLYCEROL KINASE"/>
    <property type="match status" value="1"/>
</dbReference>
<keyword evidence="8 20" id="KW-0418">Kinase</keyword>
<comment type="cofactor">
    <cofactor evidence="18">
        <name>Mg(2+)</name>
        <dbReference type="ChEBI" id="CHEBI:18420"/>
    </cofactor>
    <text evidence="18">Mn(2+), Zn(2+), Cd(2+) and Co(2+) support activity to lesser extents.</text>
</comment>
<organism evidence="20 21">
    <name type="scientific">Gloeobacter kilaueensis (strain ATCC BAA-2537 / CCAP 1431/1 / ULC 316 / JS1)</name>
    <dbReference type="NCBI Taxonomy" id="1183438"/>
    <lineage>
        <taxon>Bacteria</taxon>
        <taxon>Bacillati</taxon>
        <taxon>Cyanobacteriota</taxon>
        <taxon>Cyanophyceae</taxon>
        <taxon>Gloeobacterales</taxon>
        <taxon>Gloeobacteraceae</taxon>
        <taxon>Gloeobacter</taxon>
    </lineage>
</organism>
<dbReference type="GO" id="GO:0004143">
    <property type="term" value="F:ATP-dependent diacylglycerol kinase activity"/>
    <property type="evidence" value="ECO:0007669"/>
    <property type="project" value="UniProtKB-EC"/>
</dbReference>
<dbReference type="AlphaFoldDB" id="U5QF52"/>
<dbReference type="KEGG" id="glj:GKIL_1351"/>
<evidence type="ECO:0000256" key="13">
    <source>
        <dbReference type="ARBA" id="ARBA00023209"/>
    </source>
</evidence>